<dbReference type="GO" id="GO:0008270">
    <property type="term" value="F:zinc ion binding"/>
    <property type="evidence" value="ECO:0007669"/>
    <property type="project" value="UniProtKB-UniRule"/>
</dbReference>
<feature type="binding site" evidence="1">
    <location>
        <position position="9"/>
    </location>
    <ligand>
        <name>Zn(2+)</name>
        <dbReference type="ChEBI" id="CHEBI:29105"/>
    </ligand>
</feature>
<dbReference type="Proteomes" id="UP000838878">
    <property type="component" value="Chromosome 2"/>
</dbReference>
<gene>
    <name evidence="3" type="ORF">BINO364_LOCUS6861</name>
</gene>
<dbReference type="Pfam" id="PF07776">
    <property type="entry name" value="zf-AD"/>
    <property type="match status" value="1"/>
</dbReference>
<dbReference type="SMART" id="SM00868">
    <property type="entry name" value="zf-AD"/>
    <property type="match status" value="1"/>
</dbReference>
<dbReference type="PANTHER" id="PTHR46599:SF3">
    <property type="entry name" value="PIGGYBAC TRANSPOSABLE ELEMENT-DERIVED PROTEIN 4"/>
    <property type="match status" value="1"/>
</dbReference>
<evidence type="ECO:0000313" key="3">
    <source>
        <dbReference type="EMBL" id="CAH0720654.1"/>
    </source>
</evidence>
<evidence type="ECO:0000313" key="4">
    <source>
        <dbReference type="Proteomes" id="UP000838878"/>
    </source>
</evidence>
<feature type="binding site" evidence="1">
    <location>
        <position position="12"/>
    </location>
    <ligand>
        <name>Zn(2+)</name>
        <dbReference type="ChEBI" id="CHEBI:29105"/>
    </ligand>
</feature>
<dbReference type="SUPFAM" id="SSF57716">
    <property type="entry name" value="Glucocorticoid receptor-like (DNA-binding domain)"/>
    <property type="match status" value="1"/>
</dbReference>
<dbReference type="Gene3D" id="3.40.1800.20">
    <property type="match status" value="1"/>
</dbReference>
<dbReference type="PROSITE" id="PS51915">
    <property type="entry name" value="ZAD"/>
    <property type="match status" value="1"/>
</dbReference>
<dbReference type="OrthoDB" id="6770266at2759"/>
<protein>
    <recommendedName>
        <fullName evidence="2">ZAD domain-containing protein</fullName>
    </recommendedName>
</protein>
<feature type="domain" description="ZAD" evidence="2">
    <location>
        <begin position="7"/>
        <end position="86"/>
    </location>
</feature>
<sequence>MNVNYDRVCRLCLSSRCELLPIFPTTSSDDSEPPVLASKIKDCVSVQISENDDLPTNVCRKCMDNVNNWHIFKTICERTQNKLQSLINKESNLLEEVKIKNEPLSDEAYDDGVVIDGSYPDIENNGPSHKVQPEGPPILASLGLTPRSDKKYVDPRMDWHRVHAILDMVQEDEVIDSLQSMEECDVIHHSDHDSESESEMNTDSLEDYTDCKNGYMCKNKKILSKNPKSSSVNTIAKIKQAVNLRKRNLITTKHCPQPKSAWQLLFTDDLLELIVSSTNEKITKYSKKASDKTNVNEIRTLIGVLYYHGIMRPTHQKFSDLWNNEYGAPCVRNSMQLERFKFLLRNISFDNEDDDSIVQFDVMKRMRKLFEIFALNCRTSLDVGNLVVIDEVILPVHGPCPFRYNIKKKKLKSGLKLVLLIDPVNFYVTNLDVITDPYFGCDEIALKLVQHLAGTGRTVVMDSWFTSDSLIKKLKDEYKLSSIGAINPKDELVPPIFLSKYRSKKIFINGFLDSDTSLTSYVNHNSKVINVLTNDPNYYKKGHTSHNSVVSLYKKYQSAVEVLDVLMHYYTTMQHSNDWTLTLFFMLLNIASVNAQVIWSSENTNTVVQRRIFIRELAISLMENEKLIPSFSNIDVKRIKFSTFEHVTQFYKNRRRCKYCFRTKKIDRRTKQFCLKCGTFICKEHTVTICTVCVAP</sequence>
<reference evidence="3" key="1">
    <citation type="submission" date="2021-12" db="EMBL/GenBank/DDBJ databases">
        <authorList>
            <person name="Martin H S."/>
        </authorList>
    </citation>
    <scope>NUCLEOTIDE SEQUENCE</scope>
</reference>
<accession>A0A8J9Y6E7</accession>
<keyword evidence="1" id="KW-0862">Zinc</keyword>
<dbReference type="Pfam" id="PF13843">
    <property type="entry name" value="DDE_Tnp_1_7"/>
    <property type="match status" value="1"/>
</dbReference>
<dbReference type="PANTHER" id="PTHR46599">
    <property type="entry name" value="PIGGYBAC TRANSPOSABLE ELEMENT-DERIVED PROTEIN 4"/>
    <property type="match status" value="1"/>
</dbReference>
<organism evidence="3 4">
    <name type="scientific">Brenthis ino</name>
    <name type="common">lesser marbled fritillary</name>
    <dbReference type="NCBI Taxonomy" id="405034"/>
    <lineage>
        <taxon>Eukaryota</taxon>
        <taxon>Metazoa</taxon>
        <taxon>Ecdysozoa</taxon>
        <taxon>Arthropoda</taxon>
        <taxon>Hexapoda</taxon>
        <taxon>Insecta</taxon>
        <taxon>Pterygota</taxon>
        <taxon>Neoptera</taxon>
        <taxon>Endopterygota</taxon>
        <taxon>Lepidoptera</taxon>
        <taxon>Glossata</taxon>
        <taxon>Ditrysia</taxon>
        <taxon>Papilionoidea</taxon>
        <taxon>Nymphalidae</taxon>
        <taxon>Heliconiinae</taxon>
        <taxon>Argynnini</taxon>
        <taxon>Brenthis</taxon>
    </lineage>
</organism>
<dbReference type="InterPro" id="IPR012934">
    <property type="entry name" value="Znf_AD"/>
</dbReference>
<feature type="binding site" evidence="1">
    <location>
        <position position="59"/>
    </location>
    <ligand>
        <name>Zn(2+)</name>
        <dbReference type="ChEBI" id="CHEBI:29105"/>
    </ligand>
</feature>
<keyword evidence="1" id="KW-0479">Metal-binding</keyword>
<keyword evidence="1" id="KW-0863">Zinc-finger</keyword>
<evidence type="ECO:0000256" key="1">
    <source>
        <dbReference type="PROSITE-ProRule" id="PRU01263"/>
    </source>
</evidence>
<name>A0A8J9Y6E7_9NEOP</name>
<feature type="non-terminal residue" evidence="3">
    <location>
        <position position="696"/>
    </location>
</feature>
<keyword evidence="4" id="KW-1185">Reference proteome</keyword>
<feature type="binding site" evidence="1">
    <location>
        <position position="62"/>
    </location>
    <ligand>
        <name>Zn(2+)</name>
        <dbReference type="ChEBI" id="CHEBI:29105"/>
    </ligand>
</feature>
<dbReference type="GO" id="GO:0005634">
    <property type="term" value="C:nucleus"/>
    <property type="evidence" value="ECO:0007669"/>
    <property type="project" value="InterPro"/>
</dbReference>
<proteinExistence type="predicted"/>
<dbReference type="EMBL" id="OV170222">
    <property type="protein sequence ID" value="CAH0720654.1"/>
    <property type="molecule type" value="Genomic_DNA"/>
</dbReference>
<evidence type="ECO:0000259" key="2">
    <source>
        <dbReference type="PROSITE" id="PS51915"/>
    </source>
</evidence>
<dbReference type="AlphaFoldDB" id="A0A8J9Y6E7"/>
<dbReference type="InterPro" id="IPR029526">
    <property type="entry name" value="PGBD"/>
</dbReference>